<keyword evidence="4" id="KW-1133">Transmembrane helix</keyword>
<keyword evidence="1" id="KW-0808">Transferase</keyword>
<name>A0A7K1FQS6_9ACTN</name>
<dbReference type="RefSeq" id="WP_154770463.1">
    <property type="nucleotide sequence ID" value="NZ_WLYK01000009.1"/>
</dbReference>
<evidence type="ECO:0000256" key="2">
    <source>
        <dbReference type="ARBA" id="ARBA00022777"/>
    </source>
</evidence>
<dbReference type="InterPro" id="IPR050482">
    <property type="entry name" value="Sensor_HK_TwoCompSys"/>
</dbReference>
<feature type="transmembrane region" description="Helical" evidence="4">
    <location>
        <begin position="77"/>
        <end position="96"/>
    </location>
</feature>
<gene>
    <name evidence="6" type="ORF">GIS00_21425</name>
</gene>
<dbReference type="Gene3D" id="3.30.565.10">
    <property type="entry name" value="Histidine kinase-like ATPase, C-terminal domain"/>
    <property type="match status" value="1"/>
</dbReference>
<feature type="domain" description="Signal transduction histidine kinase subgroup 3 dimerisation and phosphoacceptor" evidence="5">
    <location>
        <begin position="198"/>
        <end position="263"/>
    </location>
</feature>
<dbReference type="InterPro" id="IPR036890">
    <property type="entry name" value="HATPase_C_sf"/>
</dbReference>
<keyword evidence="2 6" id="KW-0418">Kinase</keyword>
<dbReference type="EMBL" id="WLYK01000009">
    <property type="protein sequence ID" value="MTD16501.1"/>
    <property type="molecule type" value="Genomic_DNA"/>
</dbReference>
<evidence type="ECO:0000259" key="5">
    <source>
        <dbReference type="Pfam" id="PF07730"/>
    </source>
</evidence>
<feature type="transmembrane region" description="Helical" evidence="4">
    <location>
        <begin position="156"/>
        <end position="177"/>
    </location>
</feature>
<keyword evidence="4" id="KW-0472">Membrane</keyword>
<dbReference type="GO" id="GO:0046983">
    <property type="term" value="F:protein dimerization activity"/>
    <property type="evidence" value="ECO:0007669"/>
    <property type="project" value="InterPro"/>
</dbReference>
<dbReference type="Proteomes" id="UP000460221">
    <property type="component" value="Unassembled WGS sequence"/>
</dbReference>
<dbReference type="AlphaFoldDB" id="A0A7K1FQS6"/>
<accession>A0A7K1FQS6</accession>
<feature type="transmembrane region" description="Helical" evidence="4">
    <location>
        <begin position="108"/>
        <end position="127"/>
    </location>
</feature>
<dbReference type="PANTHER" id="PTHR24421:SF63">
    <property type="entry name" value="SENSOR HISTIDINE KINASE DESK"/>
    <property type="match status" value="1"/>
</dbReference>
<keyword evidence="4" id="KW-0812">Transmembrane</keyword>
<feature type="transmembrane region" description="Helical" evidence="4">
    <location>
        <begin position="47"/>
        <end position="65"/>
    </location>
</feature>
<evidence type="ECO:0000313" key="6">
    <source>
        <dbReference type="EMBL" id="MTD16501.1"/>
    </source>
</evidence>
<keyword evidence="3" id="KW-0902">Two-component regulatory system</keyword>
<dbReference type="InterPro" id="IPR011712">
    <property type="entry name" value="Sig_transdc_His_kin_sub3_dim/P"/>
</dbReference>
<feature type="transmembrane region" description="Helical" evidence="4">
    <location>
        <begin position="132"/>
        <end position="150"/>
    </location>
</feature>
<dbReference type="Gene3D" id="1.20.5.1930">
    <property type="match status" value="1"/>
</dbReference>
<dbReference type="GO" id="GO:0000155">
    <property type="term" value="F:phosphorelay sensor kinase activity"/>
    <property type="evidence" value="ECO:0007669"/>
    <property type="project" value="InterPro"/>
</dbReference>
<dbReference type="Pfam" id="PF07730">
    <property type="entry name" value="HisKA_3"/>
    <property type="match status" value="1"/>
</dbReference>
<dbReference type="GO" id="GO:0016020">
    <property type="term" value="C:membrane"/>
    <property type="evidence" value="ECO:0007669"/>
    <property type="project" value="InterPro"/>
</dbReference>
<reference evidence="6 7" key="1">
    <citation type="submission" date="2019-11" db="EMBL/GenBank/DDBJ databases">
        <authorList>
            <person name="Jiang L.-Q."/>
        </authorList>
    </citation>
    <scope>NUCLEOTIDE SEQUENCE [LARGE SCALE GENOMIC DNA]</scope>
    <source>
        <strain evidence="6 7">YIM 132087</strain>
    </source>
</reference>
<sequence length="379" mass="40935">MSRPEQVRSWWRGMPDADRFRAYTRITLQISAVAAVVGLALAIPRPVPIATVVVVGLVVTVLLEVQPGMSRHGRFRPLIPVGIVLLALGWAGSAIVVRTGDGQAARDAVLLCLVCGWAAALTVLPFVRYRWWWMLAIAVATAVVCGTDWASRAQVFAIVLGTGGIMVLTMVLTVRCVRLVDDLDRARGLEARLRVADERLRFARDLHDVVGRAFSAVAVKSELSATLARSGAVEKAATEMDEVKALAVDSMDQLRSLVRGYRGIDLAQEVAGARSLLSAIGCELVVEGDPARLPERLHEMAAWVTREGTTNIVRHSAATRAVLAFGTSAITLRNNGVHGRPNPLSGLRGLAERAHTVGAELSTDCTDDEFLLEIRWETA</sequence>
<organism evidence="6 7">
    <name type="scientific">Nakamurella alba</name>
    <dbReference type="NCBI Taxonomy" id="2665158"/>
    <lineage>
        <taxon>Bacteria</taxon>
        <taxon>Bacillati</taxon>
        <taxon>Actinomycetota</taxon>
        <taxon>Actinomycetes</taxon>
        <taxon>Nakamurellales</taxon>
        <taxon>Nakamurellaceae</taxon>
        <taxon>Nakamurella</taxon>
    </lineage>
</organism>
<evidence type="ECO:0000313" key="7">
    <source>
        <dbReference type="Proteomes" id="UP000460221"/>
    </source>
</evidence>
<evidence type="ECO:0000256" key="4">
    <source>
        <dbReference type="SAM" id="Phobius"/>
    </source>
</evidence>
<comment type="caution">
    <text evidence="6">The sequence shown here is derived from an EMBL/GenBank/DDBJ whole genome shotgun (WGS) entry which is preliminary data.</text>
</comment>
<evidence type="ECO:0000256" key="3">
    <source>
        <dbReference type="ARBA" id="ARBA00023012"/>
    </source>
</evidence>
<proteinExistence type="predicted"/>
<feature type="transmembrane region" description="Helical" evidence="4">
    <location>
        <begin position="20"/>
        <end position="41"/>
    </location>
</feature>
<dbReference type="PANTHER" id="PTHR24421">
    <property type="entry name" value="NITRATE/NITRITE SENSOR PROTEIN NARX-RELATED"/>
    <property type="match status" value="1"/>
</dbReference>
<keyword evidence="7" id="KW-1185">Reference proteome</keyword>
<evidence type="ECO:0000256" key="1">
    <source>
        <dbReference type="ARBA" id="ARBA00022679"/>
    </source>
</evidence>
<protein>
    <submittedName>
        <fullName evidence="6">Histidine kinase</fullName>
    </submittedName>
</protein>